<dbReference type="Pfam" id="PF15647">
    <property type="entry name" value="Tox-REase-3"/>
    <property type="match status" value="1"/>
</dbReference>
<dbReference type="AlphaFoldDB" id="A0A934N4G1"/>
<evidence type="ECO:0000259" key="7">
    <source>
        <dbReference type="Pfam" id="PF15647"/>
    </source>
</evidence>
<dbReference type="GO" id="GO:0090729">
    <property type="term" value="F:toxin activity"/>
    <property type="evidence" value="ECO:0007669"/>
    <property type="project" value="UniProtKB-KW"/>
</dbReference>
<evidence type="ECO:0000256" key="2">
    <source>
        <dbReference type="ARBA" id="ARBA00022656"/>
    </source>
</evidence>
<evidence type="ECO:0000256" key="4">
    <source>
        <dbReference type="ARBA" id="ARBA00023026"/>
    </source>
</evidence>
<comment type="subcellular location">
    <subcellularLocation>
        <location evidence="1">Target cell</location>
        <location evidence="1">Target cell cytoplasm</location>
    </subcellularLocation>
</comment>
<keyword evidence="2" id="KW-0800">Toxin</keyword>
<feature type="region of interest" description="Disordered" evidence="5">
    <location>
        <begin position="202"/>
        <end position="231"/>
    </location>
</feature>
<comment type="caution">
    <text evidence="8">The sequence shown here is derived from an EMBL/GenBank/DDBJ whole genome shotgun (WGS) entry which is preliminary data.</text>
</comment>
<accession>A0A934N4G1</accession>
<dbReference type="EMBL" id="JAEMNX010000050">
    <property type="protein sequence ID" value="MBJ7540053.1"/>
    <property type="molecule type" value="Genomic_DNA"/>
</dbReference>
<organism evidence="8 9">
    <name type="scientific">Marinomonas transparens</name>
    <dbReference type="NCBI Taxonomy" id="2795388"/>
    <lineage>
        <taxon>Bacteria</taxon>
        <taxon>Pseudomonadati</taxon>
        <taxon>Pseudomonadota</taxon>
        <taxon>Gammaproteobacteria</taxon>
        <taxon>Oceanospirillales</taxon>
        <taxon>Oceanospirillaceae</taxon>
        <taxon>Marinomonas</taxon>
    </lineage>
</organism>
<dbReference type="Pfam" id="PF04829">
    <property type="entry name" value="PT-VENN"/>
    <property type="match status" value="1"/>
</dbReference>
<evidence type="ECO:0000313" key="8">
    <source>
        <dbReference type="EMBL" id="MBJ7540053.1"/>
    </source>
</evidence>
<dbReference type="Proteomes" id="UP000628710">
    <property type="component" value="Unassembled WGS sequence"/>
</dbReference>
<reference evidence="8" key="1">
    <citation type="submission" date="2020-12" db="EMBL/GenBank/DDBJ databases">
        <title>Marinomonas arctica sp. nov., a psychrotolerant bacterium isolated from the Arctic.</title>
        <authorList>
            <person name="Zhang Y."/>
        </authorList>
    </citation>
    <scope>NUCLEOTIDE SEQUENCE</scope>
    <source>
        <strain evidence="8">C1424</strain>
    </source>
</reference>
<evidence type="ECO:0000256" key="3">
    <source>
        <dbReference type="ARBA" id="ARBA00022913"/>
    </source>
</evidence>
<keyword evidence="4" id="KW-0843">Virulence</keyword>
<proteinExistence type="predicted"/>
<name>A0A934N4G1_9GAMM</name>
<keyword evidence="3" id="KW-1266">Target cell cytoplasm</keyword>
<evidence type="ECO:0000256" key="5">
    <source>
        <dbReference type="SAM" id="MobiDB-lite"/>
    </source>
</evidence>
<gene>
    <name evidence="8" type="ORF">I8J31_20505</name>
</gene>
<feature type="domain" description="Tox-REase-3" evidence="7">
    <location>
        <begin position="261"/>
        <end position="362"/>
    </location>
</feature>
<evidence type="ECO:0000259" key="6">
    <source>
        <dbReference type="Pfam" id="PF04829"/>
    </source>
</evidence>
<evidence type="ECO:0000313" key="9">
    <source>
        <dbReference type="Proteomes" id="UP000628710"/>
    </source>
</evidence>
<feature type="domain" description="VENN motif-containing" evidence="6">
    <location>
        <begin position="27"/>
        <end position="75"/>
    </location>
</feature>
<keyword evidence="9" id="KW-1185">Reference proteome</keyword>
<protein>
    <submittedName>
        <fullName evidence="8">VENN motif pre-toxin domain-containing protein</fullName>
    </submittedName>
</protein>
<sequence length="367" mass="38654">MCVLLITAGAEAAAPALAEWLYGSSNPDDLKADEKQTLTAILGAASTAVGATTGNADNAIAAGQAGENAVENNYFGHMDESGKIDAPIVKVLKEQETAYKDEHCVGLSQADCSGAYANHQREQLQDIPIVGSVAAVGQCLNGNDAACNDIVINVATDAAMGLTGAVFVKVGGEVIKYTAGKLDDVAGDTYALVKEVPKKGEAPKDLNETFSGGRPTVNGDPANPSSVTKNSEANRELYGEENATDAFPSGTGNAYDGGLIKVDVEDADADALANHLGGRSSVRFKNDPVGKEFDAVSDQYIAEAKPAFKSFGKDERIQAKRAFEAAKETGRDVYYHFNGEPGSSVIRQLEEYSKRYDIKVVIDTKPF</sequence>
<dbReference type="InterPro" id="IPR006914">
    <property type="entry name" value="VENN_dom"/>
</dbReference>
<dbReference type="InterPro" id="IPR028905">
    <property type="entry name" value="Tox-REase-3_dom"/>
</dbReference>
<dbReference type="RefSeq" id="WP_199470446.1">
    <property type="nucleotide sequence ID" value="NZ_JAEMNX010000050.1"/>
</dbReference>
<evidence type="ECO:0000256" key="1">
    <source>
        <dbReference type="ARBA" id="ARBA00004219"/>
    </source>
</evidence>